<dbReference type="InterPro" id="IPR006282">
    <property type="entry name" value="Thi_PPkinase"/>
</dbReference>
<evidence type="ECO:0000259" key="8">
    <source>
        <dbReference type="SMART" id="SM00983"/>
    </source>
</evidence>
<dbReference type="SMART" id="SM00983">
    <property type="entry name" value="TPK_B1_binding"/>
    <property type="match status" value="1"/>
</dbReference>
<evidence type="ECO:0000256" key="7">
    <source>
        <dbReference type="SAM" id="MobiDB-lite"/>
    </source>
</evidence>
<organism evidence="9 10">
    <name type="scientific">Volvox africanus</name>
    <dbReference type="NCBI Taxonomy" id="51714"/>
    <lineage>
        <taxon>Eukaryota</taxon>
        <taxon>Viridiplantae</taxon>
        <taxon>Chlorophyta</taxon>
        <taxon>core chlorophytes</taxon>
        <taxon>Chlorophyceae</taxon>
        <taxon>CS clade</taxon>
        <taxon>Chlamydomonadales</taxon>
        <taxon>Volvocaceae</taxon>
        <taxon>Volvox</taxon>
    </lineage>
</organism>
<evidence type="ECO:0000256" key="2">
    <source>
        <dbReference type="ARBA" id="ARBA00022679"/>
    </source>
</evidence>
<protein>
    <recommendedName>
        <fullName evidence="1">thiamine diphosphokinase</fullName>
        <ecNumber evidence="1">2.7.6.2</ecNumber>
    </recommendedName>
</protein>
<evidence type="ECO:0000256" key="4">
    <source>
        <dbReference type="ARBA" id="ARBA00022777"/>
    </source>
</evidence>
<dbReference type="EMBL" id="BSDZ01000008">
    <property type="protein sequence ID" value="GLI60587.1"/>
    <property type="molecule type" value="Genomic_DNA"/>
</dbReference>
<evidence type="ECO:0000256" key="1">
    <source>
        <dbReference type="ARBA" id="ARBA00013245"/>
    </source>
</evidence>
<dbReference type="NCBIfam" id="TIGR01378">
    <property type="entry name" value="thi_PPkinase"/>
    <property type="match status" value="1"/>
</dbReference>
<keyword evidence="4" id="KW-0418">Kinase</keyword>
<dbReference type="PANTHER" id="PTHR13622:SF8">
    <property type="entry name" value="THIAMIN PYROPHOSPHOKINASE 1"/>
    <property type="match status" value="1"/>
</dbReference>
<reference evidence="9 10" key="1">
    <citation type="journal article" date="2023" name="IScience">
        <title>Expanded male sex-determining region conserved during the evolution of homothallism in the green alga Volvox.</title>
        <authorList>
            <person name="Yamamoto K."/>
            <person name="Matsuzaki R."/>
            <person name="Mahakham W."/>
            <person name="Heman W."/>
            <person name="Sekimoto H."/>
            <person name="Kawachi M."/>
            <person name="Minakuchi Y."/>
            <person name="Toyoda A."/>
            <person name="Nozaki H."/>
        </authorList>
    </citation>
    <scope>NUCLEOTIDE SEQUENCE [LARGE SCALE GENOMIC DNA]</scope>
    <source>
        <strain evidence="9 10">NIES-4468</strain>
    </source>
</reference>
<dbReference type="Pfam" id="PF04265">
    <property type="entry name" value="TPK_B1_binding"/>
    <property type="match status" value="1"/>
</dbReference>
<dbReference type="SUPFAM" id="SSF63999">
    <property type="entry name" value="Thiamin pyrophosphokinase, catalytic domain"/>
    <property type="match status" value="1"/>
</dbReference>
<keyword evidence="3" id="KW-0547">Nucleotide-binding</keyword>
<keyword evidence="5" id="KW-0067">ATP-binding</keyword>
<dbReference type="SUPFAM" id="SSF63862">
    <property type="entry name" value="Thiamin pyrophosphokinase, substrate-binding domain"/>
    <property type="match status" value="1"/>
</dbReference>
<dbReference type="InterPro" id="IPR036371">
    <property type="entry name" value="TPK_B1-bd_sf"/>
</dbReference>
<evidence type="ECO:0000313" key="10">
    <source>
        <dbReference type="Proteomes" id="UP001165090"/>
    </source>
</evidence>
<dbReference type="Gene3D" id="2.60.120.320">
    <property type="entry name" value="Thiamin pyrophosphokinase, thiamin-binding domain"/>
    <property type="match status" value="1"/>
</dbReference>
<feature type="domain" description="Thiamin pyrophosphokinase thiamin-binding" evidence="8">
    <location>
        <begin position="363"/>
        <end position="428"/>
    </location>
</feature>
<evidence type="ECO:0000256" key="6">
    <source>
        <dbReference type="ARBA" id="ARBA00025120"/>
    </source>
</evidence>
<evidence type="ECO:0000256" key="5">
    <source>
        <dbReference type="ARBA" id="ARBA00022840"/>
    </source>
</evidence>
<evidence type="ECO:0000313" key="9">
    <source>
        <dbReference type="EMBL" id="GLI60587.1"/>
    </source>
</evidence>
<dbReference type="InterPro" id="IPR007373">
    <property type="entry name" value="Thiamin_PyroPKinase_B1-bd"/>
</dbReference>
<gene>
    <name evidence="9" type="ORF">VaNZ11_002747</name>
</gene>
<dbReference type="PANTHER" id="PTHR13622">
    <property type="entry name" value="THIAMIN PYROPHOSPHOKINASE"/>
    <property type="match status" value="1"/>
</dbReference>
<keyword evidence="2" id="KW-0808">Transferase</keyword>
<comment type="function">
    <text evidence="6">Catalyzes the phosphorylation of thiamine to thiamine pyrophosphate (TPP). TPP is an active cofactor for enzymes involved in glycolysis and energy production. Plant leaves require high levels of TPP for photosynthesis and carbohydrate metabolism.</text>
</comment>
<proteinExistence type="predicted"/>
<accession>A0ABQ5RSK4</accession>
<dbReference type="CDD" id="cd07995">
    <property type="entry name" value="TPK"/>
    <property type="match status" value="1"/>
</dbReference>
<feature type="region of interest" description="Disordered" evidence="7">
    <location>
        <begin position="449"/>
        <end position="478"/>
    </location>
</feature>
<sequence length="478" mass="50993">MRSLLGFSILRQRCSVTAVALKPEHHWTTSKRYTVSFVNPSPTHRRPGLAGIAKASGGLRHTRPRASSISPYSVTGLNMSVNHVPDVGTVGFGGGIPVPDSASNHRAAAAASFATQTKTPDPGKLGAPYDQFINSDFLGSEPLEAGQKVYLIVLNYILPVGLLHAWSRASVRICADGGCNRLYDELPFMISPPCVKAVALGDMAEDDTTLAQQWPGPGSGHTAAAHIVGGASADGAIAKQNAAGLGLQTEIIASSRKAYIPDVVIGDLDSVREDVRQFYEQHGVPFKDMSSDQDSNDLTKAIRLIQDEYIKDERDMNHQILVLGALGGRLDHTLANLNVLHVCSNLNITLWGDGNLVRLVRPGKARITPNRRFEGPTCGLIPIAGPVIATSSGLQWNVSATKLSVGGLVSSSNLLTESDVEVTCDGPLLWSTEVREEPGPNMDSLWAHTAAAARKREEQEGAVDTGNKPEAVAPMVRK</sequence>
<evidence type="ECO:0000256" key="3">
    <source>
        <dbReference type="ARBA" id="ARBA00022741"/>
    </source>
</evidence>
<dbReference type="InterPro" id="IPR036759">
    <property type="entry name" value="TPK_catalytic_sf"/>
</dbReference>
<dbReference type="Gene3D" id="3.40.50.10240">
    <property type="entry name" value="Thiamin pyrophosphokinase, catalytic domain"/>
    <property type="match status" value="1"/>
</dbReference>
<dbReference type="Proteomes" id="UP001165090">
    <property type="component" value="Unassembled WGS sequence"/>
</dbReference>
<comment type="caution">
    <text evidence="9">The sequence shown here is derived from an EMBL/GenBank/DDBJ whole genome shotgun (WGS) entry which is preliminary data.</text>
</comment>
<keyword evidence="10" id="KW-1185">Reference proteome</keyword>
<name>A0ABQ5RSK4_9CHLO</name>
<dbReference type="InterPro" id="IPR007371">
    <property type="entry name" value="TPK_catalytic"/>
</dbReference>
<dbReference type="Pfam" id="PF04263">
    <property type="entry name" value="TPK_catalytic"/>
    <property type="match status" value="1"/>
</dbReference>
<dbReference type="EC" id="2.7.6.2" evidence="1"/>